<dbReference type="GO" id="GO:0045892">
    <property type="term" value="P:negative regulation of DNA-templated transcription"/>
    <property type="evidence" value="ECO:0007669"/>
    <property type="project" value="UniProtKB-ARBA"/>
</dbReference>
<evidence type="ECO:0000256" key="2">
    <source>
        <dbReference type="ARBA" id="ARBA00023125"/>
    </source>
</evidence>
<dbReference type="KEGG" id="pbut:DTO10_22285"/>
<dbReference type="InterPro" id="IPR029016">
    <property type="entry name" value="GAF-like_dom_sf"/>
</dbReference>
<protein>
    <recommendedName>
        <fullName evidence="5">Glycerol operon regulatory protein</fullName>
    </recommendedName>
</protein>
<reference evidence="8 11" key="2">
    <citation type="submission" date="2018-07" db="EMBL/GenBank/DDBJ databases">
        <title>The molecular basis for the intramolecular migration of carboxyl group in the catabolism of para-hydroxybenzoate via gentisate.</title>
        <authorList>
            <person name="Zhao H."/>
            <person name="Xu Y."/>
            <person name="Lin S."/>
            <person name="Spain J.C."/>
            <person name="Zhou N.-Y."/>
        </authorList>
    </citation>
    <scope>NUCLEOTIDE SEQUENCE [LARGE SCALE GENOMIC DNA]</scope>
    <source>
        <strain evidence="8 11">PHB-7a</strain>
    </source>
</reference>
<dbReference type="GO" id="GO:0003677">
    <property type="term" value="F:DNA binding"/>
    <property type="evidence" value="ECO:0007669"/>
    <property type="project" value="UniProtKB-KW"/>
</dbReference>
<dbReference type="Gene3D" id="3.30.450.40">
    <property type="match status" value="1"/>
</dbReference>
<keyword evidence="11" id="KW-1185">Reference proteome</keyword>
<dbReference type="SUPFAM" id="SSF55781">
    <property type="entry name" value="GAF domain-like"/>
    <property type="match status" value="1"/>
</dbReference>
<dbReference type="EMBL" id="CP030926">
    <property type="protein sequence ID" value="AXN40833.1"/>
    <property type="molecule type" value="Genomic_DNA"/>
</dbReference>
<evidence type="ECO:0000259" key="7">
    <source>
        <dbReference type="PROSITE" id="PS51078"/>
    </source>
</evidence>
<accession>A0AAX0RU79</accession>
<dbReference type="InterPro" id="IPR036390">
    <property type="entry name" value="WH_DNA-bd_sf"/>
</dbReference>
<dbReference type="GO" id="GO:0003700">
    <property type="term" value="F:DNA-binding transcription factor activity"/>
    <property type="evidence" value="ECO:0007669"/>
    <property type="project" value="TreeGrafter"/>
</dbReference>
<evidence type="ECO:0000313" key="8">
    <source>
        <dbReference type="EMBL" id="AXN40833.1"/>
    </source>
</evidence>
<dbReference type="PROSITE" id="PS51077">
    <property type="entry name" value="HTH_ICLR"/>
    <property type="match status" value="1"/>
</dbReference>
<dbReference type="Gene3D" id="1.10.10.10">
    <property type="entry name" value="Winged helix-like DNA-binding domain superfamily/Winged helix DNA-binding domain"/>
    <property type="match status" value="1"/>
</dbReference>
<dbReference type="InterPro" id="IPR005471">
    <property type="entry name" value="Tscrpt_reg_IclR_N"/>
</dbReference>
<keyword evidence="1" id="KW-0805">Transcription regulation</keyword>
<dbReference type="AlphaFoldDB" id="A0AAX0RU79"/>
<dbReference type="Pfam" id="PF01614">
    <property type="entry name" value="IclR_C"/>
    <property type="match status" value="1"/>
</dbReference>
<proteinExistence type="predicted"/>
<dbReference type="InterPro" id="IPR036388">
    <property type="entry name" value="WH-like_DNA-bd_sf"/>
</dbReference>
<reference evidence="9 10" key="1">
    <citation type="submission" date="2017-09" db="EMBL/GenBank/DDBJ databases">
        <title>Large-scale bioinformatics analysis of Bacillus genomes uncovers conserved roles of natural products in bacterial physiology.</title>
        <authorList>
            <consortium name="Agbiome Team Llc"/>
            <person name="Bleich R.M."/>
            <person name="Kirk G.J."/>
            <person name="Santa Maria K.C."/>
            <person name="Allen S.E."/>
            <person name="Farag S."/>
            <person name="Shank E.A."/>
            <person name="Bowers A."/>
        </authorList>
    </citation>
    <scope>NUCLEOTIDE SEQUENCE [LARGE SCALE GENOMIC DNA]</scope>
    <source>
        <strain evidence="9 10">AFS003229</strain>
    </source>
</reference>
<keyword evidence="3" id="KW-0804">Transcription</keyword>
<dbReference type="RefSeq" id="WP_098178205.1">
    <property type="nucleotide sequence ID" value="NZ_CP030926.1"/>
</dbReference>
<keyword evidence="2" id="KW-0238">DNA-binding</keyword>
<evidence type="ECO:0000256" key="5">
    <source>
        <dbReference type="ARBA" id="ARBA00070406"/>
    </source>
</evidence>
<dbReference type="PANTHER" id="PTHR30136">
    <property type="entry name" value="HELIX-TURN-HELIX TRANSCRIPTIONAL REGULATOR, ICLR FAMILY"/>
    <property type="match status" value="1"/>
</dbReference>
<dbReference type="InterPro" id="IPR014757">
    <property type="entry name" value="Tscrpt_reg_IclR_C"/>
</dbReference>
<comment type="function">
    <text evidence="4">May be an activator protein for the gylABX operon.</text>
</comment>
<dbReference type="EMBL" id="NUEQ01000146">
    <property type="protein sequence ID" value="PEJ23532.1"/>
    <property type="molecule type" value="Genomic_DNA"/>
</dbReference>
<organism evidence="9 10">
    <name type="scientific">Peribacillus butanolivorans</name>
    <dbReference type="NCBI Taxonomy" id="421767"/>
    <lineage>
        <taxon>Bacteria</taxon>
        <taxon>Bacillati</taxon>
        <taxon>Bacillota</taxon>
        <taxon>Bacilli</taxon>
        <taxon>Bacillales</taxon>
        <taxon>Bacillaceae</taxon>
        <taxon>Peribacillus</taxon>
    </lineage>
</organism>
<dbReference type="Proteomes" id="UP000220106">
    <property type="component" value="Unassembled WGS sequence"/>
</dbReference>
<evidence type="ECO:0000313" key="9">
    <source>
        <dbReference type="EMBL" id="PEJ23532.1"/>
    </source>
</evidence>
<dbReference type="Pfam" id="PF09339">
    <property type="entry name" value="HTH_IclR"/>
    <property type="match status" value="1"/>
</dbReference>
<evidence type="ECO:0000256" key="4">
    <source>
        <dbReference type="ARBA" id="ARBA00058938"/>
    </source>
</evidence>
<evidence type="ECO:0000259" key="6">
    <source>
        <dbReference type="PROSITE" id="PS51077"/>
    </source>
</evidence>
<dbReference type="InterPro" id="IPR050707">
    <property type="entry name" value="HTH_MetabolicPath_Reg"/>
</dbReference>
<evidence type="ECO:0000313" key="10">
    <source>
        <dbReference type="Proteomes" id="UP000220106"/>
    </source>
</evidence>
<evidence type="ECO:0000256" key="3">
    <source>
        <dbReference type="ARBA" id="ARBA00023163"/>
    </source>
</evidence>
<dbReference type="PROSITE" id="PS51078">
    <property type="entry name" value="ICLR_ED"/>
    <property type="match status" value="1"/>
</dbReference>
<dbReference type="SUPFAM" id="SSF46785">
    <property type="entry name" value="Winged helix' DNA-binding domain"/>
    <property type="match status" value="1"/>
</dbReference>
<dbReference type="SMART" id="SM00346">
    <property type="entry name" value="HTH_ICLR"/>
    <property type="match status" value="1"/>
</dbReference>
<dbReference type="PANTHER" id="PTHR30136:SF35">
    <property type="entry name" value="HTH-TYPE TRANSCRIPTIONAL REGULATOR RV1719"/>
    <property type="match status" value="1"/>
</dbReference>
<dbReference type="FunFam" id="1.10.10.10:FF:000056">
    <property type="entry name" value="IclR family transcriptional regulator"/>
    <property type="match status" value="1"/>
</dbReference>
<name>A0AAX0RU79_9BACI</name>
<gene>
    <name evidence="9" type="ORF">CN689_27925</name>
    <name evidence="8" type="ORF">DTO10_22285</name>
</gene>
<evidence type="ECO:0000313" key="11">
    <source>
        <dbReference type="Proteomes" id="UP000260457"/>
    </source>
</evidence>
<sequence length="251" mass="27877">MKRKSFSSLENALRILGLFSVEEPDFSVKEIAGRLSIADSTAHRLLSTLKKEGFIAKDNINNKYRLGISIRALESVLIKDLDLYNASASILFSLAKKANEAASLCILYDNQTFYVNTVDSDRPVYHGLTYAGKSHPILSTSAGKVLISAKSEDEIEEIFSMEASFNKAATLQYDLTELLHVQEKGYAISYNNFFSGITSIAVPVKNESGDIIAAIELIGPEQRIQPSYVHTYVKMVMEAAIELEKSFFKKN</sequence>
<feature type="domain" description="HTH iclR-type" evidence="6">
    <location>
        <begin position="6"/>
        <end position="68"/>
    </location>
</feature>
<feature type="domain" description="IclR-ED" evidence="7">
    <location>
        <begin position="69"/>
        <end position="249"/>
    </location>
</feature>
<evidence type="ECO:0000256" key="1">
    <source>
        <dbReference type="ARBA" id="ARBA00023015"/>
    </source>
</evidence>
<dbReference type="Proteomes" id="UP000260457">
    <property type="component" value="Chromosome"/>
</dbReference>